<dbReference type="SUPFAM" id="SSF53474">
    <property type="entry name" value="alpha/beta-Hydrolases"/>
    <property type="match status" value="1"/>
</dbReference>
<dbReference type="STRING" id="549789.NIES30_16085"/>
<evidence type="ECO:0000313" key="4">
    <source>
        <dbReference type="Proteomes" id="UP000185557"/>
    </source>
</evidence>
<protein>
    <submittedName>
        <fullName evidence="3">Epoxide hydrolase</fullName>
    </submittedName>
</protein>
<evidence type="ECO:0000259" key="2">
    <source>
        <dbReference type="Pfam" id="PF00561"/>
    </source>
</evidence>
<dbReference type="Pfam" id="PF00561">
    <property type="entry name" value="Abhydrolase_1"/>
    <property type="match status" value="1"/>
</dbReference>
<keyword evidence="4" id="KW-1185">Reference proteome</keyword>
<dbReference type="PANTHER" id="PTHR43329">
    <property type="entry name" value="EPOXIDE HYDROLASE"/>
    <property type="match status" value="1"/>
</dbReference>
<dbReference type="Proteomes" id="UP000185557">
    <property type="component" value="Unassembled WGS sequence"/>
</dbReference>
<dbReference type="Gene3D" id="3.40.50.1820">
    <property type="entry name" value="alpha/beta hydrolase"/>
    <property type="match status" value="1"/>
</dbReference>
<gene>
    <name evidence="3" type="ORF">NIES30_16085</name>
</gene>
<evidence type="ECO:0000256" key="1">
    <source>
        <dbReference type="ARBA" id="ARBA00022801"/>
    </source>
</evidence>
<reference evidence="3 4" key="1">
    <citation type="submission" date="2016-11" db="EMBL/GenBank/DDBJ databases">
        <title>Draft Genome Sequences of Nine Cyanobacterial Strains from Diverse Habitats.</title>
        <authorList>
            <person name="Zhu T."/>
            <person name="Hou S."/>
            <person name="Lu X."/>
            <person name="Hess W.R."/>
        </authorList>
    </citation>
    <scope>NUCLEOTIDE SEQUENCE [LARGE SCALE GENOMIC DNA]</scope>
    <source>
        <strain evidence="3 4">NIES-30</strain>
    </source>
</reference>
<dbReference type="InterPro" id="IPR000073">
    <property type="entry name" value="AB_hydrolase_1"/>
</dbReference>
<keyword evidence="1 3" id="KW-0378">Hydrolase</keyword>
<proteinExistence type="predicted"/>
<dbReference type="PRINTS" id="PR00412">
    <property type="entry name" value="EPOXHYDRLASE"/>
</dbReference>
<sequence length="286" mass="32263">MTATVSRQHGFLQTNGLHLHYVRQGQGPLMLFLHGFPEFWYSWRHQLDHFAAQYTCVALDLRGYNDSDKPSGINAYRLDVLVEDVRGAIAALGYDRAVLVGHDWGGAIAWAFAYAHPELLQSLIVMNIPHPAKFAEGLRHPQQLLRSWYIGAFQLPLLPELLLQAGDYWAIEQMLRGMAIDKSTFSDADLQAYKTAAAKPGALTAMVNYYRALSFSGPQWQPWGILEVPTLLIWGEADAALGKELSVGTEDYVRHLRLRYIPQCSHWVQQEQPERVNTLMAEFLGG</sequence>
<accession>A0A1U7J2Y5</accession>
<dbReference type="PRINTS" id="PR00111">
    <property type="entry name" value="ABHYDROLASE"/>
</dbReference>
<dbReference type="AlphaFoldDB" id="A0A1U7J2Y5"/>
<name>A0A1U7J2Y5_9CYAN</name>
<dbReference type="InterPro" id="IPR029058">
    <property type="entry name" value="AB_hydrolase_fold"/>
</dbReference>
<dbReference type="RefSeq" id="WP_073609443.1">
    <property type="nucleotide sequence ID" value="NZ_MRCG01000012.1"/>
</dbReference>
<evidence type="ECO:0000313" key="3">
    <source>
        <dbReference type="EMBL" id="OKH46613.1"/>
    </source>
</evidence>
<dbReference type="GO" id="GO:0016787">
    <property type="term" value="F:hydrolase activity"/>
    <property type="evidence" value="ECO:0007669"/>
    <property type="project" value="UniProtKB-KW"/>
</dbReference>
<comment type="caution">
    <text evidence="3">The sequence shown here is derived from an EMBL/GenBank/DDBJ whole genome shotgun (WGS) entry which is preliminary data.</text>
</comment>
<dbReference type="InterPro" id="IPR000639">
    <property type="entry name" value="Epox_hydrolase-like"/>
</dbReference>
<dbReference type="EMBL" id="MRCG01000012">
    <property type="protein sequence ID" value="OKH46613.1"/>
    <property type="molecule type" value="Genomic_DNA"/>
</dbReference>
<feature type="domain" description="AB hydrolase-1" evidence="2">
    <location>
        <begin position="28"/>
        <end position="271"/>
    </location>
</feature>
<dbReference type="OrthoDB" id="9773293at2"/>
<organism evidence="3 4">
    <name type="scientific">Phormidium tenue NIES-30</name>
    <dbReference type="NCBI Taxonomy" id="549789"/>
    <lineage>
        <taxon>Bacteria</taxon>
        <taxon>Bacillati</taxon>
        <taxon>Cyanobacteriota</taxon>
        <taxon>Cyanophyceae</taxon>
        <taxon>Oscillatoriophycideae</taxon>
        <taxon>Oscillatoriales</taxon>
        <taxon>Oscillatoriaceae</taxon>
        <taxon>Phormidium</taxon>
    </lineage>
</organism>